<organism evidence="4 5">
    <name type="scientific">Luteimonas yindakuii</name>
    <dbReference type="NCBI Taxonomy" id="2565782"/>
    <lineage>
        <taxon>Bacteria</taxon>
        <taxon>Pseudomonadati</taxon>
        <taxon>Pseudomonadota</taxon>
        <taxon>Gammaproteobacteria</taxon>
        <taxon>Lysobacterales</taxon>
        <taxon>Lysobacteraceae</taxon>
        <taxon>Luteimonas</taxon>
    </lineage>
</organism>
<sequence length="121" mass="12900">MSRLALAILALLPLALAAQTRTQPLPQDGHAPAPASAQGSQTGITTFGNPGEQQVIVRSYEPDAVLRDQYRIVFDALDTNGDGYLDRAEAAAHPTLAAEFGGVDTDTDGRLSKEELRGWIQ</sequence>
<feature type="domain" description="EF-hand" evidence="3">
    <location>
        <begin position="103"/>
        <end position="121"/>
    </location>
</feature>
<name>A0A4Z1RMW8_9GAMM</name>
<dbReference type="Pfam" id="PF13202">
    <property type="entry name" value="EF-hand_5"/>
    <property type="match status" value="2"/>
</dbReference>
<reference evidence="4 5" key="1">
    <citation type="submission" date="2019-01" db="EMBL/GenBank/DDBJ databases">
        <authorList>
            <person name="Zhang S."/>
        </authorList>
    </citation>
    <scope>NUCLEOTIDE SEQUENCE [LARGE SCALE GENOMIC DNA]</scope>
    <source>
        <strain evidence="4 5">1626</strain>
    </source>
</reference>
<dbReference type="PROSITE" id="PS50222">
    <property type="entry name" value="EF_HAND_2"/>
    <property type="match status" value="2"/>
</dbReference>
<dbReference type="Proteomes" id="UP000298681">
    <property type="component" value="Unassembled WGS sequence"/>
</dbReference>
<feature type="region of interest" description="Disordered" evidence="1">
    <location>
        <begin position="23"/>
        <end position="50"/>
    </location>
</feature>
<feature type="domain" description="EF-hand" evidence="3">
    <location>
        <begin position="65"/>
        <end position="100"/>
    </location>
</feature>
<evidence type="ECO:0000256" key="1">
    <source>
        <dbReference type="SAM" id="MobiDB-lite"/>
    </source>
</evidence>
<keyword evidence="2" id="KW-0732">Signal</keyword>
<dbReference type="PROSITE" id="PS00018">
    <property type="entry name" value="EF_HAND_1"/>
    <property type="match status" value="1"/>
</dbReference>
<dbReference type="Gene3D" id="1.10.238.10">
    <property type="entry name" value="EF-hand"/>
    <property type="match status" value="1"/>
</dbReference>
<proteinExistence type="predicted"/>
<dbReference type="SUPFAM" id="SSF47473">
    <property type="entry name" value="EF-hand"/>
    <property type="match status" value="1"/>
</dbReference>
<evidence type="ECO:0000313" key="4">
    <source>
        <dbReference type="EMBL" id="TKS55379.1"/>
    </source>
</evidence>
<feature type="signal peptide" evidence="2">
    <location>
        <begin position="1"/>
        <end position="17"/>
    </location>
</feature>
<gene>
    <name evidence="4" type="ORF">E4582_09395</name>
</gene>
<evidence type="ECO:0000259" key="3">
    <source>
        <dbReference type="PROSITE" id="PS50222"/>
    </source>
</evidence>
<dbReference type="GO" id="GO:0005509">
    <property type="term" value="F:calcium ion binding"/>
    <property type="evidence" value="ECO:0007669"/>
    <property type="project" value="InterPro"/>
</dbReference>
<comment type="caution">
    <text evidence="4">The sequence shown here is derived from an EMBL/GenBank/DDBJ whole genome shotgun (WGS) entry which is preliminary data.</text>
</comment>
<dbReference type="EMBL" id="SPUH01000001">
    <property type="protein sequence ID" value="TKS55379.1"/>
    <property type="molecule type" value="Genomic_DNA"/>
</dbReference>
<feature type="compositionally biased region" description="Polar residues" evidence="1">
    <location>
        <begin position="37"/>
        <end position="50"/>
    </location>
</feature>
<dbReference type="InterPro" id="IPR002048">
    <property type="entry name" value="EF_hand_dom"/>
</dbReference>
<feature type="chain" id="PRO_5021472284" description="EF-hand domain-containing protein" evidence="2">
    <location>
        <begin position="18"/>
        <end position="121"/>
    </location>
</feature>
<evidence type="ECO:0000256" key="2">
    <source>
        <dbReference type="SAM" id="SignalP"/>
    </source>
</evidence>
<dbReference type="InterPro" id="IPR018247">
    <property type="entry name" value="EF_Hand_1_Ca_BS"/>
</dbReference>
<dbReference type="InterPro" id="IPR011992">
    <property type="entry name" value="EF-hand-dom_pair"/>
</dbReference>
<protein>
    <recommendedName>
        <fullName evidence="3">EF-hand domain-containing protein</fullName>
    </recommendedName>
</protein>
<dbReference type="AlphaFoldDB" id="A0A4Z1RMW8"/>
<keyword evidence="5" id="KW-1185">Reference proteome</keyword>
<accession>A0A4Z1RMW8</accession>
<evidence type="ECO:0000313" key="5">
    <source>
        <dbReference type="Proteomes" id="UP000298681"/>
    </source>
</evidence>